<proteinExistence type="predicted"/>
<dbReference type="PANTHER" id="PTHR43464">
    <property type="entry name" value="METHYLTRANSFERASE"/>
    <property type="match status" value="1"/>
</dbReference>
<comment type="caution">
    <text evidence="5">The sequence shown here is derived from an EMBL/GenBank/DDBJ whole genome shotgun (WGS) entry which is preliminary data.</text>
</comment>
<evidence type="ECO:0000259" key="4">
    <source>
        <dbReference type="Pfam" id="PF13649"/>
    </source>
</evidence>
<dbReference type="RefSeq" id="WP_071026272.1">
    <property type="nucleotide sequence ID" value="NZ_MLQM01000058.1"/>
</dbReference>
<gene>
    <name evidence="5" type="ORF">BKN37_12635</name>
</gene>
<dbReference type="Proteomes" id="UP000179734">
    <property type="component" value="Unassembled WGS sequence"/>
</dbReference>
<dbReference type="SUPFAM" id="SSF53335">
    <property type="entry name" value="S-adenosyl-L-methionine-dependent methyltransferases"/>
    <property type="match status" value="1"/>
</dbReference>
<evidence type="ECO:0000313" key="6">
    <source>
        <dbReference type="Proteomes" id="UP000179734"/>
    </source>
</evidence>
<dbReference type="InterPro" id="IPR041698">
    <property type="entry name" value="Methyltransf_25"/>
</dbReference>
<evidence type="ECO:0000256" key="1">
    <source>
        <dbReference type="ARBA" id="ARBA00022603"/>
    </source>
</evidence>
<evidence type="ECO:0000256" key="3">
    <source>
        <dbReference type="ARBA" id="ARBA00022691"/>
    </source>
</evidence>
<keyword evidence="3" id="KW-0949">S-adenosyl-L-methionine</keyword>
<sequence>MTEPLQDAREFWEQFYAENERVWSGRANARLVEVASALSLGRALDLGCGEGGDAVWLAEQGWRVLAVDVSTRALDRARAVATERNVVARIDFACHDLSDSFPDGRFDLVSAQFLHSTARLDRATVLRRAADAVAVGGTLLIVDHAAAPPWAGDHARDHEFPTIEGVLAALRLDDAHWTRLRAERADRRAVGPDGQVGTLADNVFVLRRTG</sequence>
<dbReference type="GO" id="GO:0008168">
    <property type="term" value="F:methyltransferase activity"/>
    <property type="evidence" value="ECO:0007669"/>
    <property type="project" value="UniProtKB-KW"/>
</dbReference>
<dbReference type="CDD" id="cd02440">
    <property type="entry name" value="AdoMet_MTases"/>
    <property type="match status" value="1"/>
</dbReference>
<organism evidence="5 6">
    <name type="scientific">Mycobacterium talmoniae</name>
    <dbReference type="NCBI Taxonomy" id="1858794"/>
    <lineage>
        <taxon>Bacteria</taxon>
        <taxon>Bacillati</taxon>
        <taxon>Actinomycetota</taxon>
        <taxon>Actinomycetes</taxon>
        <taxon>Mycobacteriales</taxon>
        <taxon>Mycobacteriaceae</taxon>
        <taxon>Mycobacterium</taxon>
    </lineage>
</organism>
<protein>
    <submittedName>
        <fullName evidence="5">SAM-dependent methyltransferase</fullName>
    </submittedName>
</protein>
<dbReference type="Gene3D" id="3.40.50.150">
    <property type="entry name" value="Vaccinia Virus protein VP39"/>
    <property type="match status" value="1"/>
</dbReference>
<dbReference type="InterPro" id="IPR029063">
    <property type="entry name" value="SAM-dependent_MTases_sf"/>
</dbReference>
<dbReference type="EMBL" id="MLQM01000058">
    <property type="protein sequence ID" value="OHV03875.1"/>
    <property type="molecule type" value="Genomic_DNA"/>
</dbReference>
<accession>A0A1S1NL11</accession>
<evidence type="ECO:0000256" key="2">
    <source>
        <dbReference type="ARBA" id="ARBA00022679"/>
    </source>
</evidence>
<dbReference type="Pfam" id="PF13649">
    <property type="entry name" value="Methyltransf_25"/>
    <property type="match status" value="1"/>
</dbReference>
<keyword evidence="6" id="KW-1185">Reference proteome</keyword>
<name>A0A1S1NL11_9MYCO</name>
<reference evidence="5 6" key="1">
    <citation type="submission" date="2016-10" db="EMBL/GenBank/DDBJ databases">
        <title>Genome sequence of Mycobacterium talmonii.</title>
        <authorList>
            <person name="Greninger A.L."/>
            <person name="Elliott B."/>
            <person name="Vasireddy S."/>
            <person name="Vasireddy R."/>
        </authorList>
    </citation>
    <scope>NUCLEOTIDE SEQUENCE [LARGE SCALE GENOMIC DNA]</scope>
    <source>
        <strain evidence="6">NE-TNMC-100812</strain>
    </source>
</reference>
<keyword evidence="1 5" id="KW-0489">Methyltransferase</keyword>
<evidence type="ECO:0000313" key="5">
    <source>
        <dbReference type="EMBL" id="OHV03875.1"/>
    </source>
</evidence>
<dbReference type="PANTHER" id="PTHR43464:SF19">
    <property type="entry name" value="UBIQUINONE BIOSYNTHESIS O-METHYLTRANSFERASE, MITOCHONDRIAL"/>
    <property type="match status" value="1"/>
</dbReference>
<dbReference type="GO" id="GO:0032259">
    <property type="term" value="P:methylation"/>
    <property type="evidence" value="ECO:0007669"/>
    <property type="project" value="UniProtKB-KW"/>
</dbReference>
<keyword evidence="2 5" id="KW-0808">Transferase</keyword>
<feature type="domain" description="Methyltransferase" evidence="4">
    <location>
        <begin position="44"/>
        <end position="137"/>
    </location>
</feature>
<dbReference type="AlphaFoldDB" id="A0A1S1NL11"/>